<dbReference type="GO" id="GO:0030288">
    <property type="term" value="C:outer membrane-bounded periplasmic space"/>
    <property type="evidence" value="ECO:0007669"/>
    <property type="project" value="TreeGrafter"/>
</dbReference>
<comment type="similarity">
    <text evidence="1">Belongs to the bacterial solute-binding protein 3 family.</text>
</comment>
<evidence type="ECO:0000256" key="2">
    <source>
        <dbReference type="ARBA" id="ARBA00022448"/>
    </source>
</evidence>
<evidence type="ECO:0000313" key="7">
    <source>
        <dbReference type="Proteomes" id="UP000321638"/>
    </source>
</evidence>
<keyword evidence="3 4" id="KW-0732">Signal</keyword>
<protein>
    <submittedName>
        <fullName evidence="6">Transporter substrate-binding domain-containing protein</fullName>
    </submittedName>
</protein>
<dbReference type="PANTHER" id="PTHR30085">
    <property type="entry name" value="AMINO ACID ABC TRANSPORTER PERMEASE"/>
    <property type="match status" value="1"/>
</dbReference>
<dbReference type="InterPro" id="IPR051455">
    <property type="entry name" value="Bact_solute-bind_prot3"/>
</dbReference>
<dbReference type="Pfam" id="PF00497">
    <property type="entry name" value="SBP_bac_3"/>
    <property type="match status" value="1"/>
</dbReference>
<reference evidence="6 7" key="1">
    <citation type="submission" date="2019-06" db="EMBL/GenBank/DDBJ databases">
        <title>New taxonomy in bacterial strain CC-CFT640, isolated from vineyard.</title>
        <authorList>
            <person name="Lin S.-Y."/>
            <person name="Tsai C.-F."/>
            <person name="Young C.-C."/>
        </authorList>
    </citation>
    <scope>NUCLEOTIDE SEQUENCE [LARGE SCALE GENOMIC DNA]</scope>
    <source>
        <strain evidence="6 7">CC-CFT640</strain>
    </source>
</reference>
<gene>
    <name evidence="6" type="ORF">FHP25_03330</name>
</gene>
<evidence type="ECO:0000256" key="3">
    <source>
        <dbReference type="ARBA" id="ARBA00022729"/>
    </source>
</evidence>
<keyword evidence="7" id="KW-1185">Reference proteome</keyword>
<evidence type="ECO:0000256" key="1">
    <source>
        <dbReference type="ARBA" id="ARBA00010333"/>
    </source>
</evidence>
<accession>A0A5C8PUD7</accession>
<dbReference type="Gene3D" id="3.40.190.10">
    <property type="entry name" value="Periplasmic binding protein-like II"/>
    <property type="match status" value="2"/>
</dbReference>
<dbReference type="AlphaFoldDB" id="A0A5C8PUD7"/>
<feature type="chain" id="PRO_5022757324" evidence="4">
    <location>
        <begin position="27"/>
        <end position="279"/>
    </location>
</feature>
<dbReference type="GO" id="GO:0006865">
    <property type="term" value="P:amino acid transport"/>
    <property type="evidence" value="ECO:0007669"/>
    <property type="project" value="TreeGrafter"/>
</dbReference>
<sequence>MTAVKRMAGGAVVLGLALAVAGTAQAGAVLDKIKERGEIVACIKVDYRPFGFRDPSGTMIGLEHDLVDDIQVRLTAALGKPIKVQRIPVIAANRVQFLEQGKCDMLMATMTDTPERRRLIHIVEPNYYASGITVMAKKSTPIKKWDDIRGQTLCTSQGAFWNKEYERKYELKLLAFAGIAESEQALRDGRCIGSLTDDSLAASRLTDKEIWGDYEIKLPTQDTKPWGLAVQHGDNELFKIMTDASIDWHKTGKIVELEKKWGIVPTDFVKDMHEKYKAK</sequence>
<evidence type="ECO:0000256" key="4">
    <source>
        <dbReference type="SAM" id="SignalP"/>
    </source>
</evidence>
<proteinExistence type="inferred from homology"/>
<evidence type="ECO:0000313" key="6">
    <source>
        <dbReference type="EMBL" id="TXL81573.1"/>
    </source>
</evidence>
<dbReference type="RefSeq" id="WP_147845482.1">
    <property type="nucleotide sequence ID" value="NZ_VDUZ01000003.1"/>
</dbReference>
<comment type="caution">
    <text evidence="6">The sequence shown here is derived from an EMBL/GenBank/DDBJ whole genome shotgun (WGS) entry which is preliminary data.</text>
</comment>
<dbReference type="EMBL" id="VDUZ01000003">
    <property type="protein sequence ID" value="TXL81573.1"/>
    <property type="molecule type" value="Genomic_DNA"/>
</dbReference>
<keyword evidence="2" id="KW-0813">Transport</keyword>
<name>A0A5C8PUD7_9HYPH</name>
<dbReference type="SUPFAM" id="SSF53850">
    <property type="entry name" value="Periplasmic binding protein-like II"/>
    <property type="match status" value="1"/>
</dbReference>
<dbReference type="InterPro" id="IPR001638">
    <property type="entry name" value="Solute-binding_3/MltF_N"/>
</dbReference>
<dbReference type="GO" id="GO:0005576">
    <property type="term" value="C:extracellular region"/>
    <property type="evidence" value="ECO:0007669"/>
    <property type="project" value="TreeGrafter"/>
</dbReference>
<organism evidence="6 7">
    <name type="scientific">Vineibacter terrae</name>
    <dbReference type="NCBI Taxonomy" id="2586908"/>
    <lineage>
        <taxon>Bacteria</taxon>
        <taxon>Pseudomonadati</taxon>
        <taxon>Pseudomonadota</taxon>
        <taxon>Alphaproteobacteria</taxon>
        <taxon>Hyphomicrobiales</taxon>
        <taxon>Vineibacter</taxon>
    </lineage>
</organism>
<dbReference type="PANTHER" id="PTHR30085:SF6">
    <property type="entry name" value="ABC TRANSPORTER GLUTAMINE-BINDING PROTEIN GLNH"/>
    <property type="match status" value="1"/>
</dbReference>
<dbReference type="SMART" id="SM00062">
    <property type="entry name" value="PBPb"/>
    <property type="match status" value="1"/>
</dbReference>
<feature type="domain" description="Solute-binding protein family 3/N-terminal" evidence="5">
    <location>
        <begin position="38"/>
        <end position="265"/>
    </location>
</feature>
<dbReference type="Proteomes" id="UP000321638">
    <property type="component" value="Unassembled WGS sequence"/>
</dbReference>
<feature type="signal peptide" evidence="4">
    <location>
        <begin position="1"/>
        <end position="26"/>
    </location>
</feature>
<evidence type="ECO:0000259" key="5">
    <source>
        <dbReference type="SMART" id="SM00062"/>
    </source>
</evidence>
<dbReference type="OrthoDB" id="6192933at2"/>